<protein>
    <submittedName>
        <fullName evidence="10">ABC transporter permease</fullName>
    </submittedName>
</protein>
<feature type="transmembrane region" description="Helical" evidence="8">
    <location>
        <begin position="148"/>
        <end position="168"/>
    </location>
</feature>
<keyword evidence="6 8" id="KW-1133">Transmembrane helix</keyword>
<sequence length="276" mass="29442">MRARTGLLFVPYLLLLLAFLVVPIAGLVEISARNQSVTSIGGVGLTMANYQRVFEGFYLDIIFDTVRLAAIATLIGATLAYPLAYVIVRSQPLARTVLTCLVMVPLMTSVVVKVFGWFILLGRGGPAVRMLQKLGIEVQTLLNTEPSVVVGLVEFALPFMVFSLVPALDRISPAVEEAAANLGATPFQTFRLVILPLSASGLTSGALLCFGISSSAYVVPAIMGGHAVRMIAQQIYDDVLVAFDWPAAAAFSIALLVLLSVLIFAALRASRRATDV</sequence>
<evidence type="ECO:0000313" key="10">
    <source>
        <dbReference type="EMBL" id="MYZ46436.1"/>
    </source>
</evidence>
<dbReference type="GO" id="GO:0055085">
    <property type="term" value="P:transmembrane transport"/>
    <property type="evidence" value="ECO:0007669"/>
    <property type="project" value="InterPro"/>
</dbReference>
<dbReference type="PANTHER" id="PTHR42929:SF5">
    <property type="entry name" value="ABC TRANSPORTER PERMEASE PROTEIN"/>
    <property type="match status" value="1"/>
</dbReference>
<dbReference type="Gene3D" id="1.10.3720.10">
    <property type="entry name" value="MetI-like"/>
    <property type="match status" value="1"/>
</dbReference>
<dbReference type="EMBL" id="SPKJ01000003">
    <property type="protein sequence ID" value="MYZ46436.1"/>
    <property type="molecule type" value="Genomic_DNA"/>
</dbReference>
<comment type="similarity">
    <text evidence="2">Belongs to the binding-protein-dependent transport system permease family. CysTW subfamily.</text>
</comment>
<evidence type="ECO:0000256" key="5">
    <source>
        <dbReference type="ARBA" id="ARBA00022692"/>
    </source>
</evidence>
<evidence type="ECO:0000259" key="9">
    <source>
        <dbReference type="PROSITE" id="PS50928"/>
    </source>
</evidence>
<accession>A0A964T107</accession>
<feature type="transmembrane region" description="Helical" evidence="8">
    <location>
        <begin position="7"/>
        <end position="28"/>
    </location>
</feature>
<evidence type="ECO:0000256" key="4">
    <source>
        <dbReference type="ARBA" id="ARBA00022475"/>
    </source>
</evidence>
<name>A0A964T107_9HYPH</name>
<comment type="caution">
    <text evidence="10">The sequence shown here is derived from an EMBL/GenBank/DDBJ whole genome shotgun (WGS) entry which is preliminary data.</text>
</comment>
<feature type="transmembrane region" description="Helical" evidence="8">
    <location>
        <begin position="68"/>
        <end position="88"/>
    </location>
</feature>
<dbReference type="Pfam" id="PF00528">
    <property type="entry name" value="BPD_transp_1"/>
    <property type="match status" value="1"/>
</dbReference>
<evidence type="ECO:0000256" key="6">
    <source>
        <dbReference type="ARBA" id="ARBA00022989"/>
    </source>
</evidence>
<keyword evidence="5 8" id="KW-0812">Transmembrane</keyword>
<feature type="domain" description="ABC transmembrane type-1" evidence="9">
    <location>
        <begin position="62"/>
        <end position="268"/>
    </location>
</feature>
<dbReference type="InterPro" id="IPR000515">
    <property type="entry name" value="MetI-like"/>
</dbReference>
<keyword evidence="4" id="KW-1003">Cell membrane</keyword>
<keyword evidence="3 8" id="KW-0813">Transport</keyword>
<dbReference type="InterPro" id="IPR035906">
    <property type="entry name" value="MetI-like_sf"/>
</dbReference>
<feature type="transmembrane region" description="Helical" evidence="8">
    <location>
        <begin position="100"/>
        <end position="120"/>
    </location>
</feature>
<organism evidence="10 11">
    <name type="scientific">Propylenella binzhouense</name>
    <dbReference type="NCBI Taxonomy" id="2555902"/>
    <lineage>
        <taxon>Bacteria</taxon>
        <taxon>Pseudomonadati</taxon>
        <taxon>Pseudomonadota</taxon>
        <taxon>Alphaproteobacteria</taxon>
        <taxon>Hyphomicrobiales</taxon>
        <taxon>Propylenellaceae</taxon>
        <taxon>Propylenella</taxon>
    </lineage>
</organism>
<evidence type="ECO:0000313" key="11">
    <source>
        <dbReference type="Proteomes" id="UP000773614"/>
    </source>
</evidence>
<gene>
    <name evidence="10" type="ORF">E4O86_01705</name>
</gene>
<feature type="transmembrane region" description="Helical" evidence="8">
    <location>
        <begin position="189"/>
        <end position="213"/>
    </location>
</feature>
<evidence type="ECO:0000256" key="3">
    <source>
        <dbReference type="ARBA" id="ARBA00022448"/>
    </source>
</evidence>
<dbReference type="SUPFAM" id="SSF161098">
    <property type="entry name" value="MetI-like"/>
    <property type="match status" value="1"/>
</dbReference>
<dbReference type="PROSITE" id="PS50928">
    <property type="entry name" value="ABC_TM1"/>
    <property type="match status" value="1"/>
</dbReference>
<dbReference type="GO" id="GO:0005886">
    <property type="term" value="C:plasma membrane"/>
    <property type="evidence" value="ECO:0007669"/>
    <property type="project" value="UniProtKB-SubCell"/>
</dbReference>
<evidence type="ECO:0000256" key="7">
    <source>
        <dbReference type="ARBA" id="ARBA00023136"/>
    </source>
</evidence>
<keyword evidence="7 8" id="KW-0472">Membrane</keyword>
<proteinExistence type="inferred from homology"/>
<evidence type="ECO:0000256" key="1">
    <source>
        <dbReference type="ARBA" id="ARBA00004651"/>
    </source>
</evidence>
<comment type="subcellular location">
    <subcellularLocation>
        <location evidence="1 8">Cell membrane</location>
        <topology evidence="1 8">Multi-pass membrane protein</topology>
    </subcellularLocation>
</comment>
<keyword evidence="11" id="KW-1185">Reference proteome</keyword>
<feature type="transmembrane region" description="Helical" evidence="8">
    <location>
        <begin position="245"/>
        <end position="267"/>
    </location>
</feature>
<dbReference type="Proteomes" id="UP000773614">
    <property type="component" value="Unassembled WGS sequence"/>
</dbReference>
<dbReference type="AlphaFoldDB" id="A0A964T107"/>
<reference evidence="10" key="1">
    <citation type="submission" date="2019-03" db="EMBL/GenBank/DDBJ databases">
        <title>Afifella sp. nov., isolated from activated sludge.</title>
        <authorList>
            <person name="Li Q."/>
            <person name="Liu Y."/>
        </authorList>
    </citation>
    <scope>NUCLEOTIDE SEQUENCE</scope>
    <source>
        <strain evidence="10">L72</strain>
    </source>
</reference>
<dbReference type="CDD" id="cd06261">
    <property type="entry name" value="TM_PBP2"/>
    <property type="match status" value="1"/>
</dbReference>
<evidence type="ECO:0000256" key="8">
    <source>
        <dbReference type="RuleBase" id="RU363032"/>
    </source>
</evidence>
<dbReference type="PANTHER" id="PTHR42929">
    <property type="entry name" value="INNER MEMBRANE ABC TRANSPORTER PERMEASE PROTEIN YDCU-RELATED-RELATED"/>
    <property type="match status" value="1"/>
</dbReference>
<evidence type="ECO:0000256" key="2">
    <source>
        <dbReference type="ARBA" id="ARBA00007069"/>
    </source>
</evidence>